<evidence type="ECO:0000313" key="2">
    <source>
        <dbReference type="Proteomes" id="UP000242450"/>
    </source>
</evidence>
<organism evidence="1 2">
    <name type="scientific">Cervus elaphus hippelaphus</name>
    <name type="common">European red deer</name>
    <dbReference type="NCBI Taxonomy" id="46360"/>
    <lineage>
        <taxon>Eukaryota</taxon>
        <taxon>Metazoa</taxon>
        <taxon>Chordata</taxon>
        <taxon>Craniata</taxon>
        <taxon>Vertebrata</taxon>
        <taxon>Euteleostomi</taxon>
        <taxon>Mammalia</taxon>
        <taxon>Eutheria</taxon>
        <taxon>Laurasiatheria</taxon>
        <taxon>Artiodactyla</taxon>
        <taxon>Ruminantia</taxon>
        <taxon>Pecora</taxon>
        <taxon>Cervidae</taxon>
        <taxon>Cervinae</taxon>
        <taxon>Cervus</taxon>
    </lineage>
</organism>
<dbReference type="Proteomes" id="UP000242450">
    <property type="component" value="Chromosome 33"/>
</dbReference>
<dbReference type="AlphaFoldDB" id="A0A212C254"/>
<protein>
    <submittedName>
        <fullName evidence="1">Uncharacterized protein</fullName>
    </submittedName>
</protein>
<comment type="caution">
    <text evidence="1">The sequence shown here is derived from an EMBL/GenBank/DDBJ whole genome shotgun (WGS) entry which is preliminary data.</text>
</comment>
<reference evidence="1 2" key="1">
    <citation type="journal article" date="2018" name="Mol. Genet. Genomics">
        <title>The red deer Cervus elaphus genome CerEla1.0: sequencing, annotating, genes, and chromosomes.</title>
        <authorList>
            <person name="Bana N.A."/>
            <person name="Nyiri A."/>
            <person name="Nagy J."/>
            <person name="Frank K."/>
            <person name="Nagy T."/>
            <person name="Steger V."/>
            <person name="Schiller M."/>
            <person name="Lakatos P."/>
            <person name="Sugar L."/>
            <person name="Horn P."/>
            <person name="Barta E."/>
            <person name="Orosz L."/>
        </authorList>
    </citation>
    <scope>NUCLEOTIDE SEQUENCE [LARGE SCALE GENOMIC DNA]</scope>
    <source>
        <strain evidence="1">Hungarian</strain>
    </source>
</reference>
<proteinExistence type="predicted"/>
<gene>
    <name evidence="1" type="ORF">Celaphus_00016039</name>
</gene>
<keyword evidence="2" id="KW-1185">Reference proteome</keyword>
<accession>A0A212C254</accession>
<dbReference type="EMBL" id="MKHE01000033">
    <property type="protein sequence ID" value="OWK00089.1"/>
    <property type="molecule type" value="Genomic_DNA"/>
</dbReference>
<sequence>MRDASRERKARALAGWIGKPRLLSDFWFLFLHLACGVSGVGVKSGLPPEERLAAGRTVM</sequence>
<name>A0A212C254_CEREH</name>
<evidence type="ECO:0000313" key="1">
    <source>
        <dbReference type="EMBL" id="OWK00089.1"/>
    </source>
</evidence>